<keyword evidence="1" id="KW-0378">Hydrolase</keyword>
<dbReference type="RefSeq" id="WP_255211663.1">
    <property type="nucleotide sequence ID" value="NZ_BBMZ01000009.1"/>
</dbReference>
<dbReference type="AlphaFoldDB" id="A0A090UZL2"/>
<feature type="domain" description="Isochorismatase-like" evidence="2">
    <location>
        <begin position="16"/>
        <end position="169"/>
    </location>
</feature>
<dbReference type="Proteomes" id="UP000029462">
    <property type="component" value="Unassembled WGS sequence"/>
</dbReference>
<dbReference type="PANTHER" id="PTHR43540:SF1">
    <property type="entry name" value="ISOCHORISMATASE HYDROLASE"/>
    <property type="match status" value="1"/>
</dbReference>
<dbReference type="eggNOG" id="COG1335">
    <property type="taxonomic scope" value="Bacteria"/>
</dbReference>
<dbReference type="GO" id="GO:0016787">
    <property type="term" value="F:hydrolase activity"/>
    <property type="evidence" value="ECO:0007669"/>
    <property type="project" value="UniProtKB-KW"/>
</dbReference>
<dbReference type="Pfam" id="PF00857">
    <property type="entry name" value="Isochorismatase"/>
    <property type="match status" value="1"/>
</dbReference>
<proteinExistence type="predicted"/>
<evidence type="ECO:0000313" key="4">
    <source>
        <dbReference type="Proteomes" id="UP000029462"/>
    </source>
</evidence>
<evidence type="ECO:0000256" key="1">
    <source>
        <dbReference type="ARBA" id="ARBA00022801"/>
    </source>
</evidence>
<reference evidence="3 4" key="1">
    <citation type="submission" date="2014-09" db="EMBL/GenBank/DDBJ databases">
        <title>Whole genome shotgun sequence of Escherichia vulneris NBRC 102420.</title>
        <authorList>
            <person name="Yoshida Y."/>
            <person name="Hosoyama A."/>
            <person name="Tsuchikane K."/>
            <person name="Ohji S."/>
            <person name="Ichikawa N."/>
            <person name="Kimura A."/>
            <person name="Yamazoe A."/>
            <person name="Ezaki T."/>
            <person name="Fujita N."/>
        </authorList>
    </citation>
    <scope>NUCLEOTIDE SEQUENCE [LARGE SCALE GENOMIC DNA]</scope>
    <source>
        <strain evidence="3 4">NBRC 102420</strain>
    </source>
</reference>
<name>A0A090UZL2_PSEVU</name>
<dbReference type="Gene3D" id="3.40.50.850">
    <property type="entry name" value="Isochorismatase-like"/>
    <property type="match status" value="1"/>
</dbReference>
<dbReference type="InterPro" id="IPR050272">
    <property type="entry name" value="Isochorismatase-like_hydrls"/>
</dbReference>
<gene>
    <name evidence="3" type="ORF">EV102420_09_00820</name>
</gene>
<accession>A0A090UZL2</accession>
<keyword evidence="4" id="KW-1185">Reference proteome</keyword>
<dbReference type="InterPro" id="IPR036380">
    <property type="entry name" value="Isochorismatase-like_sf"/>
</dbReference>
<evidence type="ECO:0000313" key="3">
    <source>
        <dbReference type="EMBL" id="GAL58050.1"/>
    </source>
</evidence>
<dbReference type="STRING" id="1115515.EV102420_09_00820"/>
<comment type="caution">
    <text evidence="3">The sequence shown here is derived from an EMBL/GenBank/DDBJ whole genome shotgun (WGS) entry which is preliminary data.</text>
</comment>
<dbReference type="SUPFAM" id="SSF52499">
    <property type="entry name" value="Isochorismatase-like hydrolases"/>
    <property type="match status" value="1"/>
</dbReference>
<dbReference type="InterPro" id="IPR000868">
    <property type="entry name" value="Isochorismatase-like_dom"/>
</dbReference>
<sequence>MSFRRPSRLKGKVMTAALIIIDMQKFIVDRVNNGVEMYPDNAIHNMESILKKFRCAGAPVIHIRHHTREEGSLLHPTSPLAQVMEGFEEEQGESVFIKHTSSAFSSTDLFSHLKSNPIDECIVIGAVAGFCVNSTVRAGADLGLKMTVVKDAVISFALEEPNLEAKTIFDVTLGLLAAGFAKIATTQEMV</sequence>
<evidence type="ECO:0000259" key="2">
    <source>
        <dbReference type="Pfam" id="PF00857"/>
    </source>
</evidence>
<protein>
    <submittedName>
        <fullName evidence="3">Isochorismatase family protein</fullName>
    </submittedName>
</protein>
<dbReference type="EMBL" id="BBMZ01000009">
    <property type="protein sequence ID" value="GAL58050.1"/>
    <property type="molecule type" value="Genomic_DNA"/>
</dbReference>
<organism evidence="3 4">
    <name type="scientific">Pseudescherichia vulneris NBRC 102420</name>
    <dbReference type="NCBI Taxonomy" id="1115515"/>
    <lineage>
        <taxon>Bacteria</taxon>
        <taxon>Pseudomonadati</taxon>
        <taxon>Pseudomonadota</taxon>
        <taxon>Gammaproteobacteria</taxon>
        <taxon>Enterobacterales</taxon>
        <taxon>Enterobacteriaceae</taxon>
        <taxon>Pseudescherichia</taxon>
    </lineage>
</organism>
<dbReference type="PANTHER" id="PTHR43540">
    <property type="entry name" value="PEROXYUREIDOACRYLATE/UREIDOACRYLATE AMIDOHYDROLASE-RELATED"/>
    <property type="match status" value="1"/>
</dbReference>